<reference evidence="2" key="1">
    <citation type="submission" date="2018-05" db="EMBL/GenBank/DDBJ databases">
        <authorList>
            <person name="Lanie J.A."/>
            <person name="Ng W.-L."/>
            <person name="Kazmierczak K.M."/>
            <person name="Andrzejewski T.M."/>
            <person name="Davidsen T.M."/>
            <person name="Wayne K.J."/>
            <person name="Tettelin H."/>
            <person name="Glass J.I."/>
            <person name="Rusch D."/>
            <person name="Podicherti R."/>
            <person name="Tsui H.-C.T."/>
            <person name="Winkler M.E."/>
        </authorList>
    </citation>
    <scope>NUCLEOTIDE SEQUENCE</scope>
</reference>
<dbReference type="InterPro" id="IPR049383">
    <property type="entry name" value="UbiD-like_N"/>
</dbReference>
<protein>
    <recommendedName>
        <fullName evidence="1">3-octaprenyl-4-hydroxybenzoate carboxy-lyase-like N-terminal domain-containing protein</fullName>
    </recommendedName>
</protein>
<proteinExistence type="predicted"/>
<dbReference type="Pfam" id="PF20695">
    <property type="entry name" value="UbiD_N"/>
    <property type="match status" value="1"/>
</dbReference>
<feature type="non-terminal residue" evidence="2">
    <location>
        <position position="62"/>
    </location>
</feature>
<name>A0A382GKV8_9ZZZZ</name>
<dbReference type="SUPFAM" id="SSF50475">
    <property type="entry name" value="FMN-binding split barrel"/>
    <property type="match status" value="1"/>
</dbReference>
<organism evidence="2">
    <name type="scientific">marine metagenome</name>
    <dbReference type="NCBI Taxonomy" id="408172"/>
    <lineage>
        <taxon>unclassified sequences</taxon>
        <taxon>metagenomes</taxon>
        <taxon>ecological metagenomes</taxon>
    </lineage>
</organism>
<accession>A0A382GKV8</accession>
<dbReference type="EMBL" id="UINC01055879">
    <property type="protein sequence ID" value="SVB75267.1"/>
    <property type="molecule type" value="Genomic_DNA"/>
</dbReference>
<dbReference type="AlphaFoldDB" id="A0A382GKV8"/>
<evidence type="ECO:0000313" key="2">
    <source>
        <dbReference type="EMBL" id="SVB75267.1"/>
    </source>
</evidence>
<evidence type="ECO:0000259" key="1">
    <source>
        <dbReference type="Pfam" id="PF20695"/>
    </source>
</evidence>
<gene>
    <name evidence="2" type="ORF">METZ01_LOCUS228121</name>
</gene>
<feature type="domain" description="3-octaprenyl-4-hydroxybenzoate carboxy-lyase-like N-terminal" evidence="1">
    <location>
        <begin position="5"/>
        <end position="62"/>
    </location>
</feature>
<sequence length="62" mass="6933">MRQLIDTLRNRGELGIITRQVSGKFELAAVCQAAQRQSEMPLLFKNVEGSSHNVVTNIYGSR</sequence>